<evidence type="ECO:0000256" key="3">
    <source>
        <dbReference type="ARBA" id="ARBA00022833"/>
    </source>
</evidence>
<keyword evidence="9" id="KW-1185">Reference proteome</keyword>
<evidence type="ECO:0000256" key="5">
    <source>
        <dbReference type="SAM" id="MobiDB-lite"/>
    </source>
</evidence>
<dbReference type="EMBL" id="JBCNJP010002765">
    <property type="protein sequence ID" value="KAK9050240.1"/>
    <property type="molecule type" value="Genomic_DNA"/>
</dbReference>
<feature type="domain" description="SWIM-type" evidence="7">
    <location>
        <begin position="749"/>
        <end position="781"/>
    </location>
</feature>
<protein>
    <recommendedName>
        <fullName evidence="10">SWIM-type domain-containing protein</fullName>
    </recommendedName>
</protein>
<feature type="region of interest" description="Disordered" evidence="5">
    <location>
        <begin position="831"/>
        <end position="862"/>
    </location>
</feature>
<dbReference type="Proteomes" id="UP001408789">
    <property type="component" value="Unassembled WGS sequence"/>
</dbReference>
<evidence type="ECO:0000259" key="7">
    <source>
        <dbReference type="PROSITE" id="PS50966"/>
    </source>
</evidence>
<dbReference type="Pfam" id="PF10551">
    <property type="entry name" value="MULE"/>
    <property type="match status" value="1"/>
</dbReference>
<comment type="caution">
    <text evidence="8">The sequence shown here is derived from an EMBL/GenBank/DDBJ whole genome shotgun (WGS) entry which is preliminary data.</text>
</comment>
<evidence type="ECO:0000256" key="4">
    <source>
        <dbReference type="PROSITE-ProRule" id="PRU00047"/>
    </source>
</evidence>
<dbReference type="SMART" id="SM00343">
    <property type="entry name" value="ZnF_C2HC"/>
    <property type="match status" value="2"/>
</dbReference>
<dbReference type="PROSITE" id="PS50966">
    <property type="entry name" value="ZF_SWIM"/>
    <property type="match status" value="1"/>
</dbReference>
<feature type="compositionally biased region" description="Polar residues" evidence="5">
    <location>
        <begin position="934"/>
        <end position="948"/>
    </location>
</feature>
<dbReference type="PROSITE" id="PS50158">
    <property type="entry name" value="ZF_CCHC"/>
    <property type="match status" value="2"/>
</dbReference>
<dbReference type="PANTHER" id="PTHR31973:SF190">
    <property type="entry name" value="MULE TRANSPOSASE DOMAIN-CONTAINING PROTEIN"/>
    <property type="match status" value="1"/>
</dbReference>
<dbReference type="InterPro" id="IPR058594">
    <property type="entry name" value="PB1-like_dom_pln"/>
</dbReference>
<evidence type="ECO:0000313" key="9">
    <source>
        <dbReference type="Proteomes" id="UP001408789"/>
    </source>
</evidence>
<evidence type="ECO:0000256" key="1">
    <source>
        <dbReference type="ARBA" id="ARBA00022723"/>
    </source>
</evidence>
<dbReference type="GO" id="GO:0003676">
    <property type="term" value="F:nucleic acid binding"/>
    <property type="evidence" value="ECO:0007669"/>
    <property type="project" value="InterPro"/>
</dbReference>
<dbReference type="AlphaFoldDB" id="A0AAP0CAA1"/>
<feature type="compositionally biased region" description="Polar residues" evidence="5">
    <location>
        <begin position="880"/>
        <end position="897"/>
    </location>
</feature>
<dbReference type="Gene3D" id="4.10.60.10">
    <property type="entry name" value="Zinc finger, CCHC-type"/>
    <property type="match status" value="1"/>
</dbReference>
<gene>
    <name evidence="8" type="ORF">SSX86_030792</name>
</gene>
<evidence type="ECO:0000259" key="6">
    <source>
        <dbReference type="PROSITE" id="PS50158"/>
    </source>
</evidence>
<evidence type="ECO:0008006" key="10">
    <source>
        <dbReference type="Google" id="ProtNLM"/>
    </source>
</evidence>
<name>A0AAP0CAA1_9ASTR</name>
<evidence type="ECO:0000313" key="8">
    <source>
        <dbReference type="EMBL" id="KAK9050240.1"/>
    </source>
</evidence>
<dbReference type="InterPro" id="IPR006564">
    <property type="entry name" value="Znf_PMZ"/>
</dbReference>
<keyword evidence="1" id="KW-0479">Metal-binding</keyword>
<accession>A0AAP0CAA1</accession>
<organism evidence="8 9">
    <name type="scientific">Deinandra increscens subsp. villosa</name>
    <dbReference type="NCBI Taxonomy" id="3103831"/>
    <lineage>
        <taxon>Eukaryota</taxon>
        <taxon>Viridiplantae</taxon>
        <taxon>Streptophyta</taxon>
        <taxon>Embryophyta</taxon>
        <taxon>Tracheophyta</taxon>
        <taxon>Spermatophyta</taxon>
        <taxon>Magnoliopsida</taxon>
        <taxon>eudicotyledons</taxon>
        <taxon>Gunneridae</taxon>
        <taxon>Pentapetalae</taxon>
        <taxon>asterids</taxon>
        <taxon>campanulids</taxon>
        <taxon>Asterales</taxon>
        <taxon>Asteraceae</taxon>
        <taxon>Asteroideae</taxon>
        <taxon>Heliantheae alliance</taxon>
        <taxon>Madieae</taxon>
        <taxon>Madiinae</taxon>
        <taxon>Deinandra</taxon>
    </lineage>
</organism>
<dbReference type="InterPro" id="IPR001878">
    <property type="entry name" value="Znf_CCHC"/>
</dbReference>
<reference evidence="8 9" key="1">
    <citation type="submission" date="2024-04" db="EMBL/GenBank/DDBJ databases">
        <title>The reference genome of an endangered Asteraceae, Deinandra increscens subsp. villosa, native to the Central Coast of California.</title>
        <authorList>
            <person name="Guilliams M."/>
            <person name="Hasenstab-Lehman K."/>
            <person name="Meyer R."/>
            <person name="Mcevoy S."/>
        </authorList>
    </citation>
    <scope>NUCLEOTIDE SEQUENCE [LARGE SCALE GENOMIC DNA]</scope>
    <source>
        <tissue evidence="8">Leaf</tissue>
    </source>
</reference>
<dbReference type="Pfam" id="PF26130">
    <property type="entry name" value="PB1-like"/>
    <property type="match status" value="1"/>
</dbReference>
<keyword evidence="2 4" id="KW-0863">Zinc-finger</keyword>
<sequence length="974" mass="109478">MSDTSDSEDGLFVRRALSKKDVEEIYASGYDNLFTIKLHHGGNFSKFPGRCYQGGKIDHVDMIDIDKFSVHDMDTVMLRLGYKEAEPIYYHFLEPGKDLDYGLQPLSCDTDVLKLNKYVPPHTLICVYTEHGRSSVPIITSSSVRIVEVVGEKEARIEEMEFDELFSYDKQLDGDGQCKAIVHYAQSYEVPDEVAEQVAKDVVNVEIYNDEVANDQVDNDEGSDDQVEDDEGSDDSDYVQDDDNGMDDYDVDMRDFRINVDPDVEELLESDNDNEDEVLDNENFLQQRQMDVDEGRNLFYLGQLFGTKEECKSLIRAHAVETRRDIRVVKDEDDRVRAVCKGGFGEKNSAKCDKDKGKGVMLDKDKGKGLMKDKDKGKGVMLNKDKNIGGRGKKTNPHQFQCPWVLLLSKVGESWMVRTLILEHKCLPVRKSYACTSTYLSKKLVEQVAENPEIPVKAVQEQLQRELQLRISKMKAFRAKALAKKEVYGDYIAQYALLRDYVNELKSKNPGTTVKIEVEPTVDPDISTRRFKRIYICLGALKNGFKAIGRELLGLDGAFMKGPFPGQILSAVGIDPNNSIYPVCYAIVEAESLSSWTWFLECLGEDLELTERSDFTFVSDRQKDLIPAMAKDAHEWLSKIPPEHWSRSHFSGRALSDVLLNNMCEVFNGKICEGRDKPIYSALEFIREYLMRRIVTALKAIEKSDGLLTPTTTKLFEKIKNEASGYRASWNGGELYQVSWNGGPSSEQYVVNLDEKTCACRRWEITGIPCKHAVAAIWIKARNSEDVGHLESWVNPVYTMERWKQVYSFRINPINGRTLWVNSDVPTTLTPPTHHIPVGRPKKARKRSVGEMEDQNNTGRLSKKHTVITCSKCGNKGHNQRTCKGQSQPKVPSQVQEAANGEAATNHGSHGEAATNQGPHGGAANYQGPHGGASNFQKSQASNGQGSQRLPKKNTCSKCGGKGHNQRTCKSQGK</sequence>
<feature type="domain" description="CCHC-type" evidence="6">
    <location>
        <begin position="870"/>
        <end position="884"/>
    </location>
</feature>
<keyword evidence="3" id="KW-0862">Zinc</keyword>
<dbReference type="InterPro" id="IPR007527">
    <property type="entry name" value="Znf_SWIM"/>
</dbReference>
<evidence type="ECO:0000256" key="2">
    <source>
        <dbReference type="ARBA" id="ARBA00022771"/>
    </source>
</evidence>
<dbReference type="InterPro" id="IPR018289">
    <property type="entry name" value="MULE_transposase_dom"/>
</dbReference>
<dbReference type="SMART" id="SM00575">
    <property type="entry name" value="ZnF_PMZ"/>
    <property type="match status" value="1"/>
</dbReference>
<dbReference type="GO" id="GO:0008270">
    <property type="term" value="F:zinc ion binding"/>
    <property type="evidence" value="ECO:0007669"/>
    <property type="project" value="UniProtKB-KW"/>
</dbReference>
<dbReference type="Pfam" id="PF04434">
    <property type="entry name" value="SWIM"/>
    <property type="match status" value="1"/>
</dbReference>
<feature type="domain" description="CCHC-type" evidence="6">
    <location>
        <begin position="956"/>
        <end position="971"/>
    </location>
</feature>
<feature type="region of interest" description="Disordered" evidence="5">
    <location>
        <begin position="875"/>
        <end position="974"/>
    </location>
</feature>
<dbReference type="PANTHER" id="PTHR31973">
    <property type="entry name" value="POLYPROTEIN, PUTATIVE-RELATED"/>
    <property type="match status" value="1"/>
</dbReference>
<proteinExistence type="predicted"/>
<feature type="region of interest" description="Disordered" evidence="5">
    <location>
        <begin position="210"/>
        <end position="250"/>
    </location>
</feature>